<organism evidence="1 2">
    <name type="scientific">Salipaludibacillus neizhouensis</name>
    <dbReference type="NCBI Taxonomy" id="885475"/>
    <lineage>
        <taxon>Bacteria</taxon>
        <taxon>Bacillati</taxon>
        <taxon>Bacillota</taxon>
        <taxon>Bacilli</taxon>
        <taxon>Bacillales</taxon>
        <taxon>Bacillaceae</taxon>
    </lineage>
</organism>
<gene>
    <name evidence="1" type="ORF">CR203_22595</name>
</gene>
<evidence type="ECO:0000313" key="1">
    <source>
        <dbReference type="EMBL" id="RKL65061.1"/>
    </source>
</evidence>
<protein>
    <submittedName>
        <fullName evidence="1">Uncharacterized protein</fullName>
    </submittedName>
</protein>
<keyword evidence="2" id="KW-1185">Reference proteome</keyword>
<reference evidence="1 2" key="1">
    <citation type="submission" date="2017-10" db="EMBL/GenBank/DDBJ databases">
        <title>Bacillus sp. nov., a halophilic bacterium isolated from a Keqin Lake.</title>
        <authorList>
            <person name="Wang H."/>
        </authorList>
    </citation>
    <scope>NUCLEOTIDE SEQUENCE [LARGE SCALE GENOMIC DNA]</scope>
    <source>
        <strain evidence="1 2">KCTC 13187</strain>
    </source>
</reference>
<dbReference type="EMBL" id="PDOE01000023">
    <property type="protein sequence ID" value="RKL65061.1"/>
    <property type="molecule type" value="Genomic_DNA"/>
</dbReference>
<comment type="caution">
    <text evidence="1">The sequence shown here is derived from an EMBL/GenBank/DDBJ whole genome shotgun (WGS) entry which is preliminary data.</text>
</comment>
<proteinExistence type="predicted"/>
<dbReference type="Proteomes" id="UP000281498">
    <property type="component" value="Unassembled WGS sequence"/>
</dbReference>
<evidence type="ECO:0000313" key="2">
    <source>
        <dbReference type="Proteomes" id="UP000281498"/>
    </source>
</evidence>
<sequence length="68" mass="7628">MMVDEHENHTIDTVISLLDILIIIQIEDDPIIGIVLVALLKTVTKDRLIRILLILLVITLGEVSEIKS</sequence>
<dbReference type="AlphaFoldDB" id="A0A3A9K440"/>
<name>A0A3A9K440_9BACI</name>
<accession>A0A3A9K440</accession>